<gene>
    <name evidence="1" type="ORF">CR513_12814</name>
</gene>
<dbReference type="STRING" id="157652.A0A371HLE1"/>
<dbReference type="Gene3D" id="3.30.70.270">
    <property type="match status" value="1"/>
</dbReference>
<dbReference type="InterPro" id="IPR050951">
    <property type="entry name" value="Retrovirus_Pol_polyprotein"/>
</dbReference>
<keyword evidence="2" id="KW-1185">Reference proteome</keyword>
<comment type="caution">
    <text evidence="1">The sequence shown here is derived from an EMBL/GenBank/DDBJ whole genome shotgun (WGS) entry which is preliminary data.</text>
</comment>
<proteinExistence type="predicted"/>
<protein>
    <submittedName>
        <fullName evidence="1">Mitochondrial protein</fullName>
    </submittedName>
</protein>
<dbReference type="InterPro" id="IPR043128">
    <property type="entry name" value="Rev_trsase/Diguanyl_cyclase"/>
</dbReference>
<reference evidence="1" key="1">
    <citation type="submission" date="2018-05" db="EMBL/GenBank/DDBJ databases">
        <title>Draft genome of Mucuna pruriens seed.</title>
        <authorList>
            <person name="Nnadi N.E."/>
            <person name="Vos R."/>
            <person name="Hasami M.H."/>
            <person name="Devisetty U.K."/>
            <person name="Aguiy J.C."/>
        </authorList>
    </citation>
    <scope>NUCLEOTIDE SEQUENCE [LARGE SCALE GENOMIC DNA]</scope>
    <source>
        <strain evidence="1">JCA_2017</strain>
    </source>
</reference>
<accession>A0A371HLE1</accession>
<organism evidence="1 2">
    <name type="scientific">Mucuna pruriens</name>
    <name type="common">Velvet bean</name>
    <name type="synonym">Dolichos pruriens</name>
    <dbReference type="NCBI Taxonomy" id="157652"/>
    <lineage>
        <taxon>Eukaryota</taxon>
        <taxon>Viridiplantae</taxon>
        <taxon>Streptophyta</taxon>
        <taxon>Embryophyta</taxon>
        <taxon>Tracheophyta</taxon>
        <taxon>Spermatophyta</taxon>
        <taxon>Magnoliopsida</taxon>
        <taxon>eudicotyledons</taxon>
        <taxon>Gunneridae</taxon>
        <taxon>Pentapetalae</taxon>
        <taxon>rosids</taxon>
        <taxon>fabids</taxon>
        <taxon>Fabales</taxon>
        <taxon>Fabaceae</taxon>
        <taxon>Papilionoideae</taxon>
        <taxon>50 kb inversion clade</taxon>
        <taxon>NPAAA clade</taxon>
        <taxon>indigoferoid/millettioid clade</taxon>
        <taxon>Phaseoleae</taxon>
        <taxon>Mucuna</taxon>
    </lineage>
</organism>
<evidence type="ECO:0000313" key="1">
    <source>
        <dbReference type="EMBL" id="RDY03588.1"/>
    </source>
</evidence>
<dbReference type="SUPFAM" id="SSF56672">
    <property type="entry name" value="DNA/RNA polymerases"/>
    <property type="match status" value="1"/>
</dbReference>
<dbReference type="OrthoDB" id="1909920at2759"/>
<dbReference type="PANTHER" id="PTHR37984">
    <property type="entry name" value="PROTEIN CBG26694"/>
    <property type="match status" value="1"/>
</dbReference>
<name>A0A371HLE1_MUCPR</name>
<sequence>MNHVLRSFNGKFVVVYFIQIALNISKGISMDEVKIMAIKKWLALKNANEVRSFHGLASFYTRFVKNFSSIAAPFNVVFKWDDMHERAFNLLKDKLNNTHLLCKPNFDKALEIDVMLLLNRVKMNYSTYDKELYALVSFKKDMSSSWKS</sequence>
<dbReference type="EMBL" id="QJKJ01002264">
    <property type="protein sequence ID" value="RDY03588.1"/>
    <property type="molecule type" value="Genomic_DNA"/>
</dbReference>
<dbReference type="Proteomes" id="UP000257109">
    <property type="component" value="Unassembled WGS sequence"/>
</dbReference>
<dbReference type="PANTHER" id="PTHR37984:SF5">
    <property type="entry name" value="PROTEIN NYNRIN-LIKE"/>
    <property type="match status" value="1"/>
</dbReference>
<dbReference type="AlphaFoldDB" id="A0A371HLE1"/>
<feature type="non-terminal residue" evidence="1">
    <location>
        <position position="1"/>
    </location>
</feature>
<dbReference type="InterPro" id="IPR043502">
    <property type="entry name" value="DNA/RNA_pol_sf"/>
</dbReference>
<evidence type="ECO:0000313" key="2">
    <source>
        <dbReference type="Proteomes" id="UP000257109"/>
    </source>
</evidence>